<keyword evidence="5" id="KW-0804">Transcription</keyword>
<sequence>MTSKNWVPELPDSDRPRYIEIAESIRTDIASGRLKPGDQLPPQRQVALTLGVDTSSISRAYAEASRRGYVEAYVGRGTFVRDQQAAGVLSDPLRQHAEDARMNMPPEPQEPDLITRMKGGVDNVAANLIPLLRYQAAMGGEKDRFIAANWMQSNNLQCAPDRLVVAPGAHAAIYAALTVLRQPGTVVLCESVTYTGIRSIAAQLNLPLIGLEEDEHGIAPNALADALKTHDHAVLYLNPTLRNPTTHTIPAKRRVEIAEILQEHATPLIEDDAYCFVASDTPAPITSQIPHLGWYVAGISKVFGAGLRLALVQAPGHILLGKFSKAVRAAHIMVSPISLALFSTWVEDETAQALQASVRKAASDRYHIAKEVLADFQWNGHPNAFNIWLSLPENLTRSEAMARLSGLQLGIMPSDVFIPTGQIPEKLRVCLGGPISEAGLKDELQILRQSLLESDWAG</sequence>
<proteinExistence type="inferred from homology"/>
<dbReference type="InterPro" id="IPR051446">
    <property type="entry name" value="HTH_trans_reg/aminotransferase"/>
</dbReference>
<organism evidence="7 8">
    <name type="scientific">Neptunicoccus cionae</name>
    <dbReference type="NCBI Taxonomy" id="2035344"/>
    <lineage>
        <taxon>Bacteria</taxon>
        <taxon>Pseudomonadati</taxon>
        <taxon>Pseudomonadota</taxon>
        <taxon>Alphaproteobacteria</taxon>
        <taxon>Rhodobacterales</taxon>
        <taxon>Paracoccaceae</taxon>
        <taxon>Neptunicoccus</taxon>
    </lineage>
</organism>
<evidence type="ECO:0000259" key="6">
    <source>
        <dbReference type="PROSITE" id="PS50949"/>
    </source>
</evidence>
<dbReference type="InterPro" id="IPR036390">
    <property type="entry name" value="WH_DNA-bd_sf"/>
</dbReference>
<dbReference type="InterPro" id="IPR036388">
    <property type="entry name" value="WH-like_DNA-bd_sf"/>
</dbReference>
<dbReference type="PANTHER" id="PTHR46577:SF1">
    <property type="entry name" value="HTH-TYPE TRANSCRIPTIONAL REGULATORY PROTEIN GABR"/>
    <property type="match status" value="1"/>
</dbReference>
<gene>
    <name evidence="7" type="ORF">GCM10011498_32240</name>
</gene>
<reference evidence="7" key="1">
    <citation type="journal article" date="2014" name="Int. J. Syst. Evol. Microbiol.">
        <title>Complete genome sequence of Corynebacterium casei LMG S-19264T (=DSM 44701T), isolated from a smear-ripened cheese.</title>
        <authorList>
            <consortium name="US DOE Joint Genome Institute (JGI-PGF)"/>
            <person name="Walter F."/>
            <person name="Albersmeier A."/>
            <person name="Kalinowski J."/>
            <person name="Ruckert C."/>
        </authorList>
    </citation>
    <scope>NUCLEOTIDE SEQUENCE</scope>
    <source>
        <strain evidence="7">CGMCC 1.15880</strain>
    </source>
</reference>
<keyword evidence="2" id="KW-0663">Pyridoxal phosphate</keyword>
<dbReference type="GO" id="GO:0003677">
    <property type="term" value="F:DNA binding"/>
    <property type="evidence" value="ECO:0007669"/>
    <property type="project" value="UniProtKB-KW"/>
</dbReference>
<protein>
    <submittedName>
        <fullName evidence="7">GntR family transcriptional regulator</fullName>
    </submittedName>
</protein>
<dbReference type="Pfam" id="PF00155">
    <property type="entry name" value="Aminotran_1_2"/>
    <property type="match status" value="1"/>
</dbReference>
<dbReference type="InterPro" id="IPR015421">
    <property type="entry name" value="PyrdxlP-dep_Trfase_major"/>
</dbReference>
<dbReference type="EMBL" id="BMKA01000005">
    <property type="protein sequence ID" value="GGA28661.1"/>
    <property type="molecule type" value="Genomic_DNA"/>
</dbReference>
<evidence type="ECO:0000313" key="8">
    <source>
        <dbReference type="Proteomes" id="UP000628017"/>
    </source>
</evidence>
<evidence type="ECO:0000313" key="7">
    <source>
        <dbReference type="EMBL" id="GGA28661.1"/>
    </source>
</evidence>
<dbReference type="PANTHER" id="PTHR46577">
    <property type="entry name" value="HTH-TYPE TRANSCRIPTIONAL REGULATORY PROTEIN GABR"/>
    <property type="match status" value="1"/>
</dbReference>
<feature type="domain" description="HTH gntR-type" evidence="6">
    <location>
        <begin position="15"/>
        <end position="83"/>
    </location>
</feature>
<dbReference type="Gene3D" id="3.40.640.10">
    <property type="entry name" value="Type I PLP-dependent aspartate aminotransferase-like (Major domain)"/>
    <property type="match status" value="1"/>
</dbReference>
<comment type="caution">
    <text evidence="7">The sequence shown here is derived from an EMBL/GenBank/DDBJ whole genome shotgun (WGS) entry which is preliminary data.</text>
</comment>
<accession>A0A916VSF5</accession>
<dbReference type="AlphaFoldDB" id="A0A916VSF5"/>
<dbReference type="Gene3D" id="3.90.1150.10">
    <property type="entry name" value="Aspartate Aminotransferase, domain 1"/>
    <property type="match status" value="1"/>
</dbReference>
<dbReference type="Proteomes" id="UP000628017">
    <property type="component" value="Unassembled WGS sequence"/>
</dbReference>
<dbReference type="InterPro" id="IPR015424">
    <property type="entry name" value="PyrdxlP-dep_Trfase"/>
</dbReference>
<evidence type="ECO:0000256" key="2">
    <source>
        <dbReference type="ARBA" id="ARBA00022898"/>
    </source>
</evidence>
<keyword evidence="3" id="KW-0805">Transcription regulation</keyword>
<evidence type="ECO:0000256" key="3">
    <source>
        <dbReference type="ARBA" id="ARBA00023015"/>
    </source>
</evidence>
<dbReference type="InterPro" id="IPR015422">
    <property type="entry name" value="PyrdxlP-dep_Trfase_small"/>
</dbReference>
<dbReference type="SUPFAM" id="SSF53383">
    <property type="entry name" value="PLP-dependent transferases"/>
    <property type="match status" value="1"/>
</dbReference>
<dbReference type="GO" id="GO:0003700">
    <property type="term" value="F:DNA-binding transcription factor activity"/>
    <property type="evidence" value="ECO:0007669"/>
    <property type="project" value="InterPro"/>
</dbReference>
<dbReference type="SUPFAM" id="SSF46785">
    <property type="entry name" value="Winged helix' DNA-binding domain"/>
    <property type="match status" value="1"/>
</dbReference>
<keyword evidence="8" id="KW-1185">Reference proteome</keyword>
<evidence type="ECO:0000256" key="1">
    <source>
        <dbReference type="ARBA" id="ARBA00005384"/>
    </source>
</evidence>
<dbReference type="InterPro" id="IPR004839">
    <property type="entry name" value="Aminotransferase_I/II_large"/>
</dbReference>
<comment type="similarity">
    <text evidence="1">In the C-terminal section; belongs to the class-I pyridoxal-phosphate-dependent aminotransferase family.</text>
</comment>
<dbReference type="SMART" id="SM00345">
    <property type="entry name" value="HTH_GNTR"/>
    <property type="match status" value="1"/>
</dbReference>
<dbReference type="Pfam" id="PF00392">
    <property type="entry name" value="GntR"/>
    <property type="match status" value="1"/>
</dbReference>
<evidence type="ECO:0000256" key="5">
    <source>
        <dbReference type="ARBA" id="ARBA00023163"/>
    </source>
</evidence>
<evidence type="ECO:0000256" key="4">
    <source>
        <dbReference type="ARBA" id="ARBA00023125"/>
    </source>
</evidence>
<reference evidence="7" key="2">
    <citation type="submission" date="2020-09" db="EMBL/GenBank/DDBJ databases">
        <authorList>
            <person name="Sun Q."/>
            <person name="Zhou Y."/>
        </authorList>
    </citation>
    <scope>NUCLEOTIDE SEQUENCE</scope>
    <source>
        <strain evidence="7">CGMCC 1.15880</strain>
    </source>
</reference>
<dbReference type="RefSeq" id="WP_188677754.1">
    <property type="nucleotide sequence ID" value="NZ_BMKA01000005.1"/>
</dbReference>
<dbReference type="Gene3D" id="1.10.10.10">
    <property type="entry name" value="Winged helix-like DNA-binding domain superfamily/Winged helix DNA-binding domain"/>
    <property type="match status" value="1"/>
</dbReference>
<dbReference type="CDD" id="cd00609">
    <property type="entry name" value="AAT_like"/>
    <property type="match status" value="1"/>
</dbReference>
<keyword evidence="4" id="KW-0238">DNA-binding</keyword>
<dbReference type="CDD" id="cd07377">
    <property type="entry name" value="WHTH_GntR"/>
    <property type="match status" value="1"/>
</dbReference>
<dbReference type="InterPro" id="IPR000524">
    <property type="entry name" value="Tscrpt_reg_HTH_GntR"/>
</dbReference>
<dbReference type="GO" id="GO:0030170">
    <property type="term" value="F:pyridoxal phosphate binding"/>
    <property type="evidence" value="ECO:0007669"/>
    <property type="project" value="InterPro"/>
</dbReference>
<name>A0A916VSF5_9RHOB</name>
<dbReference type="PROSITE" id="PS50949">
    <property type="entry name" value="HTH_GNTR"/>
    <property type="match status" value="1"/>
</dbReference>